<dbReference type="AlphaFoldDB" id="E3MU33"/>
<comment type="catalytic activity">
    <reaction evidence="1">
        <text>dTDP-alpha-D-glucose = dTDP-4-dehydro-6-deoxy-alpha-D-glucose + H2O</text>
        <dbReference type="Rhea" id="RHEA:17221"/>
        <dbReference type="ChEBI" id="CHEBI:15377"/>
        <dbReference type="ChEBI" id="CHEBI:57477"/>
        <dbReference type="ChEBI" id="CHEBI:57649"/>
        <dbReference type="EC" id="4.2.1.46"/>
    </reaction>
</comment>
<dbReference type="FunFam" id="3.40.50.720:FF:000304">
    <property type="entry name" value="UDP-glucose 4,6-dehydratase"/>
    <property type="match status" value="1"/>
</dbReference>
<dbReference type="FunCoup" id="E3MU33">
    <property type="interactions" value="1117"/>
</dbReference>
<evidence type="ECO:0000313" key="6">
    <source>
        <dbReference type="EMBL" id="EFP08997.1"/>
    </source>
</evidence>
<dbReference type="GeneID" id="9818602"/>
<dbReference type="SUPFAM" id="SSF51735">
    <property type="entry name" value="NAD(P)-binding Rossmann-fold domains"/>
    <property type="match status" value="2"/>
</dbReference>
<evidence type="ECO:0000256" key="3">
    <source>
        <dbReference type="ARBA" id="ARBA00011990"/>
    </source>
</evidence>
<dbReference type="Pfam" id="PF16363">
    <property type="entry name" value="GDP_Man_Dehyd"/>
    <property type="match status" value="1"/>
</dbReference>
<protein>
    <recommendedName>
        <fullName evidence="4">dTDP-D-glucose 4,6-dehydratase</fullName>
        <ecNumber evidence="3">4.2.1.46</ecNumber>
    </recommendedName>
</protein>
<evidence type="ECO:0000259" key="5">
    <source>
        <dbReference type="Pfam" id="PF16363"/>
    </source>
</evidence>
<dbReference type="Gene3D" id="3.90.25.10">
    <property type="entry name" value="UDP-galactose 4-epimerase, domain 1"/>
    <property type="match status" value="1"/>
</dbReference>
<dbReference type="HOGENOM" id="CLU_026813_1_0_1"/>
<dbReference type="InterPro" id="IPR036291">
    <property type="entry name" value="NAD(P)-bd_dom_sf"/>
</dbReference>
<dbReference type="OMA" id="TYFEMNV"/>
<dbReference type="eggNOG" id="KOG0747">
    <property type="taxonomic scope" value="Eukaryota"/>
</dbReference>
<dbReference type="OrthoDB" id="16464at2759"/>
<dbReference type="GO" id="GO:0009225">
    <property type="term" value="P:nucleotide-sugar metabolic process"/>
    <property type="evidence" value="ECO:0007669"/>
    <property type="project" value="UniProtKB-ARBA"/>
</dbReference>
<dbReference type="CTD" id="9818602"/>
<evidence type="ECO:0000256" key="2">
    <source>
        <dbReference type="ARBA" id="ARBA00008178"/>
    </source>
</evidence>
<keyword evidence="7" id="KW-1185">Reference proteome</keyword>
<dbReference type="EC" id="4.2.1.46" evidence="3"/>
<name>E3MU33_CAERE</name>
<proteinExistence type="inferred from homology"/>
<dbReference type="InterPro" id="IPR016040">
    <property type="entry name" value="NAD(P)-bd_dom"/>
</dbReference>
<dbReference type="STRING" id="31234.E3MU33"/>
<dbReference type="EMBL" id="DS268478">
    <property type="protein sequence ID" value="EFP08997.1"/>
    <property type="molecule type" value="Genomic_DNA"/>
</dbReference>
<feature type="domain" description="NAD(P)-binding" evidence="5">
    <location>
        <begin position="42"/>
        <end position="353"/>
    </location>
</feature>
<comment type="similarity">
    <text evidence="2">Belongs to the NAD(P)-dependent epimerase/dehydratase family. dTDP-glucose dehydratase subfamily.</text>
</comment>
<dbReference type="PANTHER" id="PTHR43000">
    <property type="entry name" value="DTDP-D-GLUCOSE 4,6-DEHYDRATASE-RELATED"/>
    <property type="match status" value="1"/>
</dbReference>
<dbReference type="RefSeq" id="XP_003100302.2">
    <property type="nucleotide sequence ID" value="XM_003100254.2"/>
</dbReference>
<dbReference type="KEGG" id="crq:GCK72_003905"/>
<reference evidence="6" key="1">
    <citation type="submission" date="2007-07" db="EMBL/GenBank/DDBJ databases">
        <title>PCAP assembly of the Caenorhabditis remanei genome.</title>
        <authorList>
            <consortium name="The Caenorhabditis remanei Sequencing Consortium"/>
            <person name="Wilson R.K."/>
        </authorList>
    </citation>
    <scope>NUCLEOTIDE SEQUENCE [LARGE SCALE GENOMIC DNA]</scope>
    <source>
        <strain evidence="6">PB4641</strain>
    </source>
</reference>
<evidence type="ECO:0000313" key="7">
    <source>
        <dbReference type="Proteomes" id="UP000008281"/>
    </source>
</evidence>
<dbReference type="InParanoid" id="E3MU33"/>
<dbReference type="Proteomes" id="UP000008281">
    <property type="component" value="Unassembled WGS sequence"/>
</dbReference>
<accession>E3MU33</accession>
<evidence type="ECO:0000256" key="4">
    <source>
        <dbReference type="ARBA" id="ARBA00067702"/>
    </source>
</evidence>
<sequence length="661" mass="74894">MLQNRVSKLFISKYLSFSPFQPQILHIYSMTSPTYTPKNVVITGGCGFIGSNFVNYIHDAWPTCNFVNIDKLILNSDTQNVNESVRQSPRYKLVLTDIKNEAAILNVFEENEIDTVIHFAADCTSTRCYNETAEAVQNNVLSFIQFLDTVRKYGRIQRFVHISTDEVYGDSDLSADEQGKVEHSRLLPGNPYAATKIAGEAYVRAYQRQYNLPIVTARMNNIYGPNQWDVKVVPRFIEIAKARGEYTIQGTGKQLRSWLFVDDASAGLKAVTENGRLQEIYNLGTYYEKNVADLAKTIQEEVDRQLGRAHEPPRYKSIPDRPYNDLRYFISIEKAQNELGWTPSTSFDDGMRITVASALKERKHVKMHVAIYGGKGYVGQELQHVLKAREIPYVLAEKKVGFDSDEEVEKELALLGVTHVICVTGRTHGPGCNTIEYLEGGADKVFINVRDNMYSATILAHMCRKIGLHYTYIGTGYMFAYDKEHPIGGDEFKEEDEPTFFGSAYSVVKGFTDRQMNYFNQNGWENLNVRITLPLSLDLEQPRNLLSKIIKYKELFDIPVSLTILPDCMNAMCNLMEQRTGGTLNLVNPEPISLYEVVKIYKEIVDETVNPTPIGVETERAQQLLATKGNCALDTQKLQQFAPVLSAKESLIKHFNEMVAK</sequence>
<evidence type="ECO:0000256" key="1">
    <source>
        <dbReference type="ARBA" id="ARBA00001539"/>
    </source>
</evidence>
<dbReference type="Gene3D" id="3.40.50.720">
    <property type="entry name" value="NAD(P)-binding Rossmann-like Domain"/>
    <property type="match status" value="2"/>
</dbReference>
<dbReference type="GO" id="GO:0008460">
    <property type="term" value="F:dTDP-glucose 4,6-dehydratase activity"/>
    <property type="evidence" value="ECO:0007669"/>
    <property type="project" value="UniProtKB-EC"/>
</dbReference>
<organism evidence="7">
    <name type="scientific">Caenorhabditis remanei</name>
    <name type="common">Caenorhabditis vulgaris</name>
    <dbReference type="NCBI Taxonomy" id="31234"/>
    <lineage>
        <taxon>Eukaryota</taxon>
        <taxon>Metazoa</taxon>
        <taxon>Ecdysozoa</taxon>
        <taxon>Nematoda</taxon>
        <taxon>Chromadorea</taxon>
        <taxon>Rhabditida</taxon>
        <taxon>Rhabditina</taxon>
        <taxon>Rhabditomorpha</taxon>
        <taxon>Rhabditoidea</taxon>
        <taxon>Rhabditidae</taxon>
        <taxon>Peloderinae</taxon>
        <taxon>Caenorhabditis</taxon>
    </lineage>
</organism>
<gene>
    <name evidence="6" type="ORF">CRE_22549</name>
</gene>